<dbReference type="AlphaFoldDB" id="A0A2R4AH08"/>
<reference evidence="2" key="1">
    <citation type="journal article" date="2018" name="Vet. Microbiol.">
        <title>Longitudinal study of Escherichia coli plasmid resistance to extended-spectrum cephalosporins in free-range broilers.</title>
        <authorList>
            <person name="Baron S."/>
            <person name="Le Devendec L."/>
            <person name="Touzain F."/>
            <person name="Jouy E."/>
            <person name="Lucas P."/>
            <person name="de Boisseson C."/>
            <person name="Larvor E."/>
            <person name="Kempf I."/>
        </authorList>
    </citation>
    <scope>NUCLEOTIDE SEQUENCE</scope>
    <source>
        <strain evidence="2">TCJ492-9</strain>
        <plasmid evidence="2">p492-9</plasmid>
    </source>
</reference>
<evidence type="ECO:0000313" key="2">
    <source>
        <dbReference type="EMBL" id="AVR63929.1"/>
    </source>
</evidence>
<feature type="transmembrane region" description="Helical" evidence="1">
    <location>
        <begin position="114"/>
        <end position="130"/>
    </location>
</feature>
<dbReference type="RefSeq" id="WP_171821465.1">
    <property type="nucleotide sequence ID" value="NZ_OQ536579.1"/>
</dbReference>
<geneLocation type="plasmid" evidence="2">
    <name>p492-9</name>
</geneLocation>
<dbReference type="Pfam" id="PF05857">
    <property type="entry name" value="TraX"/>
    <property type="match status" value="1"/>
</dbReference>
<gene>
    <name evidence="2" type="ORF">p492-9_00126</name>
</gene>
<feature type="transmembrane region" description="Helical" evidence="1">
    <location>
        <begin position="139"/>
        <end position="164"/>
    </location>
</feature>
<feature type="transmembrane region" description="Helical" evidence="1">
    <location>
        <begin position="90"/>
        <end position="108"/>
    </location>
</feature>
<feature type="transmembrane region" description="Helical" evidence="1">
    <location>
        <begin position="192"/>
        <end position="209"/>
    </location>
</feature>
<accession>A0A2R4AH08</accession>
<protein>
    <submittedName>
        <fullName evidence="2">TraX protein</fullName>
    </submittedName>
</protein>
<dbReference type="InterPro" id="IPR008875">
    <property type="entry name" value="TraX"/>
</dbReference>
<evidence type="ECO:0000256" key="1">
    <source>
        <dbReference type="SAM" id="Phobius"/>
    </source>
</evidence>
<proteinExistence type="predicted"/>
<keyword evidence="2" id="KW-0614">Plasmid</keyword>
<keyword evidence="1" id="KW-0472">Membrane</keyword>
<feature type="transmembrane region" description="Helical" evidence="1">
    <location>
        <begin position="52"/>
        <end position="70"/>
    </location>
</feature>
<name>A0A2R4AH08_ECOLX</name>
<keyword evidence="1" id="KW-1133">Transmembrane helix</keyword>
<sequence length="263" mass="28785">MNTRAMNDASGRASLPAMVIADGTIEALKWLALLAMTGDHVNKYLFNGTLPYLFEAGRLALPLFVFVLAYNLARPGALERGLYGRAMKRLLAFGLVASVPFIALGGVVGGWWPLNVMFTLLAATAMLYLVERGRSVAPIALFVVAGGLVEFCWPALLLAASVWLYLKRPTWAAALMALLSCASLWYINGNLWALAVVPLVIVAAGVDLRVPRLRWAFYTYYPLHLAALWLIRCIDSLEVRKKPGGHWIIRDLMGLDLVGLASL</sequence>
<organism evidence="2">
    <name type="scientific">Escherichia coli</name>
    <dbReference type="NCBI Taxonomy" id="562"/>
    <lineage>
        <taxon>Bacteria</taxon>
        <taxon>Pseudomonadati</taxon>
        <taxon>Pseudomonadota</taxon>
        <taxon>Gammaproteobacteria</taxon>
        <taxon>Enterobacterales</taxon>
        <taxon>Enterobacteriaceae</taxon>
        <taxon>Escherichia</taxon>
    </lineage>
</organism>
<dbReference type="EMBL" id="MG692707">
    <property type="protein sequence ID" value="AVR63929.1"/>
    <property type="molecule type" value="Genomic_DNA"/>
</dbReference>
<keyword evidence="1" id="KW-0812">Transmembrane</keyword>